<dbReference type="InterPro" id="IPR002934">
    <property type="entry name" value="Polymerase_NTP_transf_dom"/>
</dbReference>
<dbReference type="PANTHER" id="PTHR43449:SF1">
    <property type="entry name" value="POLYMERASE BETA NUCLEOTIDYLTRANSFERASE DOMAIN-CONTAINING PROTEIN"/>
    <property type="match status" value="1"/>
</dbReference>
<dbReference type="CDD" id="cd05403">
    <property type="entry name" value="NT_KNTase_like"/>
    <property type="match status" value="1"/>
</dbReference>
<dbReference type="AlphaFoldDB" id="F2KPZ6"/>
<dbReference type="SUPFAM" id="SSF81301">
    <property type="entry name" value="Nucleotidyltransferase"/>
    <property type="match status" value="1"/>
</dbReference>
<dbReference type="OrthoDB" id="9287at2157"/>
<dbReference type="KEGG" id="ave:Arcve_0471"/>
<dbReference type="GO" id="GO:0016779">
    <property type="term" value="F:nucleotidyltransferase activity"/>
    <property type="evidence" value="ECO:0007669"/>
    <property type="project" value="InterPro"/>
</dbReference>
<dbReference type="InterPro" id="IPR043519">
    <property type="entry name" value="NT_sf"/>
</dbReference>
<name>F2KPZ6_ARCVS</name>
<protein>
    <submittedName>
        <fullName evidence="2">DNA polymerase beta domain protein region</fullName>
    </submittedName>
</protein>
<keyword evidence="3" id="KW-1185">Reference proteome</keyword>
<evidence type="ECO:0000313" key="2">
    <source>
        <dbReference type="EMBL" id="AEA46503.1"/>
    </source>
</evidence>
<dbReference type="Pfam" id="PF01909">
    <property type="entry name" value="NTP_transf_2"/>
    <property type="match status" value="1"/>
</dbReference>
<sequence>MRSFIVEESLNSVRVFWLKRDELIKELHRVAKEVGEKDDKVVKIVLFGSLAEGRAVPGSDADVLILLREDNRRFMDKIPEYLEKFSIDFPVEVFPYTVSEINPLVEEALKKGIVLFERK</sequence>
<feature type="domain" description="Polymerase nucleotidyl transferase" evidence="1">
    <location>
        <begin position="29"/>
        <end position="84"/>
    </location>
</feature>
<evidence type="ECO:0000259" key="1">
    <source>
        <dbReference type="Pfam" id="PF01909"/>
    </source>
</evidence>
<dbReference type="HOGENOM" id="CLU_130257_9_2_2"/>
<dbReference type="Proteomes" id="UP000008136">
    <property type="component" value="Chromosome"/>
</dbReference>
<dbReference type="eggNOG" id="arCOG01195">
    <property type="taxonomic scope" value="Archaea"/>
</dbReference>
<organism evidence="2 3">
    <name type="scientific">Archaeoglobus veneficus (strain DSM 11195 / SNP6)</name>
    <dbReference type="NCBI Taxonomy" id="693661"/>
    <lineage>
        <taxon>Archaea</taxon>
        <taxon>Methanobacteriati</taxon>
        <taxon>Methanobacteriota</taxon>
        <taxon>Archaeoglobi</taxon>
        <taxon>Archaeoglobales</taxon>
        <taxon>Archaeoglobaceae</taxon>
        <taxon>Archaeoglobus</taxon>
    </lineage>
</organism>
<reference evidence="2 3" key="1">
    <citation type="submission" date="2011-03" db="EMBL/GenBank/DDBJ databases">
        <title>The complete genome of Archaeoglobus veneficus SNP6.</title>
        <authorList>
            <consortium name="US DOE Joint Genome Institute (JGI-PGF)"/>
            <person name="Lucas S."/>
            <person name="Copeland A."/>
            <person name="Lapidus A."/>
            <person name="Bruce D."/>
            <person name="Goodwin L."/>
            <person name="Pitluck S."/>
            <person name="Kyrpides N."/>
            <person name="Mavromatis K."/>
            <person name="Pagani I."/>
            <person name="Ivanova N."/>
            <person name="Mikhailova N."/>
            <person name="Lu M."/>
            <person name="Detter J.C."/>
            <person name="Tapia R."/>
            <person name="Han C."/>
            <person name="Land M."/>
            <person name="Hauser L."/>
            <person name="Markowitz V."/>
            <person name="Cheng J.-F."/>
            <person name="Hugenholtz P."/>
            <person name="Woyke T."/>
            <person name="Wu D."/>
            <person name="Spring S."/>
            <person name="Brambilla E."/>
            <person name="Klenk H.-P."/>
            <person name="Eisen J.A."/>
        </authorList>
    </citation>
    <scope>NUCLEOTIDE SEQUENCE [LARGE SCALE GENOMIC DNA]</scope>
    <source>
        <strain>SNP6</strain>
    </source>
</reference>
<dbReference type="GeneID" id="10393567"/>
<dbReference type="STRING" id="693661.Arcve_0471"/>
<evidence type="ECO:0000313" key="3">
    <source>
        <dbReference type="Proteomes" id="UP000008136"/>
    </source>
</evidence>
<dbReference type="EMBL" id="CP002588">
    <property type="protein sequence ID" value="AEA46503.1"/>
    <property type="molecule type" value="Genomic_DNA"/>
</dbReference>
<dbReference type="RefSeq" id="WP_013683177.1">
    <property type="nucleotide sequence ID" value="NC_015320.1"/>
</dbReference>
<accession>F2KPZ6</accession>
<dbReference type="Gene3D" id="3.30.460.10">
    <property type="entry name" value="Beta Polymerase, domain 2"/>
    <property type="match status" value="1"/>
</dbReference>
<dbReference type="PANTHER" id="PTHR43449">
    <property type="entry name" value="NUCLEOTIDYLTRANSFERASE"/>
    <property type="match status" value="1"/>
</dbReference>
<proteinExistence type="predicted"/>
<gene>
    <name evidence="2" type="ordered locus">Arcve_0471</name>
</gene>